<dbReference type="AlphaFoldDB" id="A0A1V4KNP0"/>
<protein>
    <submittedName>
        <fullName evidence="1">Uncharacterized protein</fullName>
    </submittedName>
</protein>
<organism evidence="1 2">
    <name type="scientific">Patagioenas fasciata monilis</name>
    <dbReference type="NCBI Taxonomy" id="372326"/>
    <lineage>
        <taxon>Eukaryota</taxon>
        <taxon>Metazoa</taxon>
        <taxon>Chordata</taxon>
        <taxon>Craniata</taxon>
        <taxon>Vertebrata</taxon>
        <taxon>Euteleostomi</taxon>
        <taxon>Archelosauria</taxon>
        <taxon>Archosauria</taxon>
        <taxon>Dinosauria</taxon>
        <taxon>Saurischia</taxon>
        <taxon>Theropoda</taxon>
        <taxon>Coelurosauria</taxon>
        <taxon>Aves</taxon>
        <taxon>Neognathae</taxon>
        <taxon>Neoaves</taxon>
        <taxon>Columbimorphae</taxon>
        <taxon>Columbiformes</taxon>
        <taxon>Columbidae</taxon>
        <taxon>Patagioenas</taxon>
    </lineage>
</organism>
<dbReference type="EMBL" id="LSYS01002888">
    <property type="protein sequence ID" value="OPJ85397.1"/>
    <property type="molecule type" value="Genomic_DNA"/>
</dbReference>
<evidence type="ECO:0000313" key="1">
    <source>
        <dbReference type="EMBL" id="OPJ85397.1"/>
    </source>
</evidence>
<sequence length="69" mass="7462">MGYDHTGLEEDGFHVALLTANMANGRRPPEAVAAPEPPAARRRTAFWIVSHLDVVMQIYLGGQASMVGI</sequence>
<gene>
    <name evidence="1" type="ORF">AV530_011807</name>
</gene>
<name>A0A1V4KNP0_PATFA</name>
<proteinExistence type="predicted"/>
<keyword evidence="2" id="KW-1185">Reference proteome</keyword>
<evidence type="ECO:0000313" key="2">
    <source>
        <dbReference type="Proteomes" id="UP000190648"/>
    </source>
</evidence>
<reference evidence="1 2" key="1">
    <citation type="submission" date="2016-02" db="EMBL/GenBank/DDBJ databases">
        <title>Band-tailed pigeon sequencing and assembly.</title>
        <authorList>
            <person name="Soares A.E."/>
            <person name="Novak B.J."/>
            <person name="Rice E.S."/>
            <person name="O'Connell B."/>
            <person name="Chang D."/>
            <person name="Weber S."/>
            <person name="Shapiro B."/>
        </authorList>
    </citation>
    <scope>NUCLEOTIDE SEQUENCE [LARGE SCALE GENOMIC DNA]</scope>
    <source>
        <strain evidence="1">BTP2013</strain>
        <tissue evidence="1">Blood</tissue>
    </source>
</reference>
<dbReference type="Proteomes" id="UP000190648">
    <property type="component" value="Unassembled WGS sequence"/>
</dbReference>
<comment type="caution">
    <text evidence="1">The sequence shown here is derived from an EMBL/GenBank/DDBJ whole genome shotgun (WGS) entry which is preliminary data.</text>
</comment>
<accession>A0A1V4KNP0</accession>